<dbReference type="InterPro" id="IPR009742">
    <property type="entry name" value="Curlin_rpt"/>
</dbReference>
<evidence type="ECO:0000256" key="4">
    <source>
        <dbReference type="SAM" id="SignalP"/>
    </source>
</evidence>
<evidence type="ECO:0000256" key="2">
    <source>
        <dbReference type="ARBA" id="ARBA00022729"/>
    </source>
</evidence>
<name>A0A6F8U8I9_9GAMM</name>
<evidence type="ECO:0000313" key="6">
    <source>
        <dbReference type="Proteomes" id="UP000502259"/>
    </source>
</evidence>
<dbReference type="Pfam" id="PF07012">
    <property type="entry name" value="Curlin_rpt"/>
    <property type="match status" value="3"/>
</dbReference>
<feature type="chain" id="PRO_5026282818" description="Curlin" evidence="4">
    <location>
        <begin position="23"/>
        <end position="314"/>
    </location>
</feature>
<reference evidence="5 6" key="1">
    <citation type="submission" date="2020-03" db="EMBL/GenBank/DDBJ databases">
        <title>Complete Genome Sequence of Halomonas hydrothermalis Strain Slthf2, Halophilic Bacterium Isolated from Deep-Sea Hydrothermal-Vent Environments.</title>
        <authorList>
            <person name="Takeyama N."/>
            <person name="Huang M."/>
            <person name="Sato K."/>
            <person name="Galipon J."/>
            <person name="Arakawa K."/>
        </authorList>
    </citation>
    <scope>NUCLEOTIDE SEQUENCE [LARGE SCALE GENOMIC DNA]</scope>
    <source>
        <strain evidence="5 6">Slthf2</strain>
    </source>
</reference>
<feature type="region of interest" description="Disordered" evidence="3">
    <location>
        <begin position="181"/>
        <end position="202"/>
    </location>
</feature>
<comment type="similarity">
    <text evidence="1">Belongs to the CsgA/CsgB family.</text>
</comment>
<dbReference type="GO" id="GO:0007155">
    <property type="term" value="P:cell adhesion"/>
    <property type="evidence" value="ECO:0007669"/>
    <property type="project" value="InterPro"/>
</dbReference>
<accession>A0A6F8U8I9</accession>
<evidence type="ECO:0000256" key="3">
    <source>
        <dbReference type="SAM" id="MobiDB-lite"/>
    </source>
</evidence>
<dbReference type="Proteomes" id="UP000502259">
    <property type="component" value="Chromosome"/>
</dbReference>
<organism evidence="5 6">
    <name type="scientific">Halomonas hydrothermalis</name>
    <dbReference type="NCBI Taxonomy" id="115561"/>
    <lineage>
        <taxon>Bacteria</taxon>
        <taxon>Pseudomonadati</taxon>
        <taxon>Pseudomonadota</taxon>
        <taxon>Gammaproteobacteria</taxon>
        <taxon>Oceanospirillales</taxon>
        <taxon>Halomonadaceae</taxon>
        <taxon>Halomonas</taxon>
    </lineage>
</organism>
<sequence length="314" mass="32750">MKMQLTTLAAAVTFALSTSAFAQVQQPTTITSNTNLSSVDWGVDNDNVPEDDTAWGAGPTPIFSNAQSSVNLLNGNAPTSSVTGNNNLSVSVQDGLNNQASIVQTMSRNESRLSQTGNNLKADIQQFGSRNYSDVDQELTSGGVVNSLQEGDFNDSRVNQYGGRNNMADVSQSGDRNNSVVRQGGIGGGANNNDALVTQTGDRNDSYIGQTYGDGNYADVMQGGTNGESYVIQRGDRNLAFVNQTDGANESYIMQDNYGNGSGSGRGHYADVLQGGGSNNVSTITQLGLTATAAAGNAYVTQSGSGNQASVLQY</sequence>
<gene>
    <name evidence="5" type="ORF">HHSLTHF2_37480</name>
</gene>
<dbReference type="GO" id="GO:0009289">
    <property type="term" value="C:pilus"/>
    <property type="evidence" value="ECO:0007669"/>
    <property type="project" value="InterPro"/>
</dbReference>
<dbReference type="EMBL" id="AP022843">
    <property type="protein sequence ID" value="BCB09858.1"/>
    <property type="molecule type" value="Genomic_DNA"/>
</dbReference>
<feature type="signal peptide" evidence="4">
    <location>
        <begin position="1"/>
        <end position="22"/>
    </location>
</feature>
<keyword evidence="6" id="KW-1185">Reference proteome</keyword>
<protein>
    <recommendedName>
        <fullName evidence="7">Curlin</fullName>
    </recommendedName>
</protein>
<keyword evidence="2 4" id="KW-0732">Signal</keyword>
<proteinExistence type="inferred from homology"/>
<dbReference type="RefSeq" id="WP_172422460.1">
    <property type="nucleotide sequence ID" value="NZ_AP022843.1"/>
</dbReference>
<evidence type="ECO:0008006" key="7">
    <source>
        <dbReference type="Google" id="ProtNLM"/>
    </source>
</evidence>
<evidence type="ECO:0000313" key="5">
    <source>
        <dbReference type="EMBL" id="BCB09858.1"/>
    </source>
</evidence>
<evidence type="ECO:0000256" key="1">
    <source>
        <dbReference type="ARBA" id="ARBA00009766"/>
    </source>
</evidence>
<dbReference type="AlphaFoldDB" id="A0A6F8U8I9"/>